<reference evidence="2" key="1">
    <citation type="submission" date="2011-10" db="EMBL/GenBank/DDBJ databases">
        <title>The Genome Sequence of Oxalobacter formigenes HOxBLS.</title>
        <authorList>
            <consortium name="The Broad Institute Genome Sequencing Platform"/>
            <person name="Earl A."/>
            <person name="Ward D."/>
            <person name="Feldgarden M."/>
            <person name="Gevers D."/>
            <person name="Allison M.J."/>
            <person name="Humphrey S."/>
            <person name="Young S.K."/>
            <person name="Zeng Q."/>
            <person name="Gargeya S."/>
            <person name="Fitzgerald M."/>
            <person name="Haas B."/>
            <person name="Abouelleil A."/>
            <person name="Alvarado L."/>
            <person name="Arachchi H.M."/>
            <person name="Berlin A."/>
            <person name="Brown A."/>
            <person name="Chapman S.B."/>
            <person name="Chen Z."/>
            <person name="Dunbar C."/>
            <person name="Freedman E."/>
            <person name="Gearin G."/>
            <person name="Goldberg J."/>
            <person name="Griggs A."/>
            <person name="Gujja S."/>
            <person name="Heiman D."/>
            <person name="Howarth C."/>
            <person name="Larson L."/>
            <person name="Lui A."/>
            <person name="MacDonald P.J.P."/>
            <person name="Montmayeur A."/>
            <person name="Murphy C."/>
            <person name="Neiman D."/>
            <person name="Pearson M."/>
            <person name="Priest M."/>
            <person name="Roberts A."/>
            <person name="Saif S."/>
            <person name="Shea T."/>
            <person name="Shenoy N."/>
            <person name="Sisk P."/>
            <person name="Stolte C."/>
            <person name="Sykes S."/>
            <person name="Wortman J."/>
            <person name="Nusbaum C."/>
            <person name="Birren B."/>
        </authorList>
    </citation>
    <scope>NUCLEOTIDE SEQUENCE [LARGE SCALE GENOMIC DNA]</scope>
    <source>
        <strain evidence="2">HOxBLS</strain>
    </source>
</reference>
<dbReference type="SUPFAM" id="SSF53335">
    <property type="entry name" value="S-adenosyl-L-methionine-dependent methyltransferases"/>
    <property type="match status" value="1"/>
</dbReference>
<comment type="caution">
    <text evidence="2">The sequence shown here is derived from an EMBL/GenBank/DDBJ whole genome shotgun (WGS) entry which is preliminary data.</text>
</comment>
<dbReference type="Gene3D" id="3.40.50.150">
    <property type="entry name" value="Vaccinia Virus protein VP39"/>
    <property type="match status" value="1"/>
</dbReference>
<dbReference type="RefSeq" id="WP_020994997.1">
    <property type="nucleotide sequence ID" value="NZ_CABMNL010000001.1"/>
</dbReference>
<dbReference type="AlphaFoldDB" id="C3X3R0"/>
<dbReference type="InterPro" id="IPR013216">
    <property type="entry name" value="Methyltransf_11"/>
</dbReference>
<keyword evidence="3" id="KW-1185">Reference proteome</keyword>
<sequence length="251" mass="27880">MVNDGQTENQADMLKMARLLTDMGPPVLELLAPKAGERILDLGCGAGVWAEEMMKRGCEVVGVDINPQAVAAARERGVDARQVNAESMTFHDEFDAVFSNASLHWMRHPGRVVAGVVRSLKHGGRFVGECGEENNVKAVVDAVTIALDKRGIEVDNLHPWVFITKEDATGMLEAGGLKVEKMDVIKRPTVLPGTIGQWLSVFAYNYLSSLHPRERDEFLNEVTELCRPKLLQPDGKWIADYVRLRFYAVKH</sequence>
<dbReference type="CDD" id="cd02440">
    <property type="entry name" value="AdoMet_MTases"/>
    <property type="match status" value="1"/>
</dbReference>
<dbReference type="GO" id="GO:0008757">
    <property type="term" value="F:S-adenosylmethionine-dependent methyltransferase activity"/>
    <property type="evidence" value="ECO:0007669"/>
    <property type="project" value="InterPro"/>
</dbReference>
<dbReference type="PANTHER" id="PTHR43861:SF1">
    <property type="entry name" value="TRANS-ACONITATE 2-METHYLTRANSFERASE"/>
    <property type="match status" value="1"/>
</dbReference>
<protein>
    <recommendedName>
        <fullName evidence="1">Methyltransferase type 11 domain-containing protein</fullName>
    </recommendedName>
</protein>
<organism evidence="2 3">
    <name type="scientific">Oxalobacter paraformigenes</name>
    <dbReference type="NCBI Taxonomy" id="556268"/>
    <lineage>
        <taxon>Bacteria</taxon>
        <taxon>Pseudomonadati</taxon>
        <taxon>Pseudomonadota</taxon>
        <taxon>Betaproteobacteria</taxon>
        <taxon>Burkholderiales</taxon>
        <taxon>Oxalobacteraceae</taxon>
        <taxon>Oxalobacter</taxon>
    </lineage>
</organism>
<evidence type="ECO:0000313" key="2">
    <source>
        <dbReference type="EMBL" id="EEO27846.2"/>
    </source>
</evidence>
<feature type="domain" description="Methyltransferase type 11" evidence="1">
    <location>
        <begin position="40"/>
        <end position="127"/>
    </location>
</feature>
<proteinExistence type="predicted"/>
<gene>
    <name evidence="2" type="ORF">OFAG_00999</name>
</gene>
<dbReference type="eggNOG" id="COG4106">
    <property type="taxonomic scope" value="Bacteria"/>
</dbReference>
<name>C3X3R0_9BURK</name>
<evidence type="ECO:0000259" key="1">
    <source>
        <dbReference type="Pfam" id="PF08241"/>
    </source>
</evidence>
<accession>C3X3R0</accession>
<dbReference type="HOGENOM" id="CLU_037990_5_3_4"/>
<dbReference type="PANTHER" id="PTHR43861">
    <property type="entry name" value="TRANS-ACONITATE 2-METHYLTRANSFERASE-RELATED"/>
    <property type="match status" value="1"/>
</dbReference>
<evidence type="ECO:0000313" key="3">
    <source>
        <dbReference type="Proteomes" id="UP000003973"/>
    </source>
</evidence>
<dbReference type="EMBL" id="ACDP02000015">
    <property type="protein sequence ID" value="EEO27846.2"/>
    <property type="molecule type" value="Genomic_DNA"/>
</dbReference>
<dbReference type="Proteomes" id="UP000003973">
    <property type="component" value="Unassembled WGS sequence"/>
</dbReference>
<dbReference type="Pfam" id="PF08241">
    <property type="entry name" value="Methyltransf_11"/>
    <property type="match status" value="1"/>
</dbReference>
<dbReference type="InterPro" id="IPR029063">
    <property type="entry name" value="SAM-dependent_MTases_sf"/>
</dbReference>